<keyword evidence="3" id="KW-1185">Reference proteome</keyword>
<feature type="region of interest" description="Disordered" evidence="1">
    <location>
        <begin position="1"/>
        <end position="52"/>
    </location>
</feature>
<dbReference type="Proteomes" id="UP000094389">
    <property type="component" value="Unassembled WGS sequence"/>
</dbReference>
<name>A0A1E4S3G5_CYBJN</name>
<dbReference type="AlphaFoldDB" id="A0A1E4S3G5"/>
<accession>A0A1E4S3G5</accession>
<reference evidence="2 3" key="1">
    <citation type="journal article" date="2016" name="Proc. Natl. Acad. Sci. U.S.A.">
        <title>Comparative genomics of biotechnologically important yeasts.</title>
        <authorList>
            <person name="Riley R."/>
            <person name="Haridas S."/>
            <person name="Wolfe K.H."/>
            <person name="Lopes M.R."/>
            <person name="Hittinger C.T."/>
            <person name="Goeker M."/>
            <person name="Salamov A.A."/>
            <person name="Wisecaver J.H."/>
            <person name="Long T.M."/>
            <person name="Calvey C.H."/>
            <person name="Aerts A.L."/>
            <person name="Barry K.W."/>
            <person name="Choi C."/>
            <person name="Clum A."/>
            <person name="Coughlan A.Y."/>
            <person name="Deshpande S."/>
            <person name="Douglass A.P."/>
            <person name="Hanson S.J."/>
            <person name="Klenk H.-P."/>
            <person name="LaButti K.M."/>
            <person name="Lapidus A."/>
            <person name="Lindquist E.A."/>
            <person name="Lipzen A.M."/>
            <person name="Meier-Kolthoff J.P."/>
            <person name="Ohm R.A."/>
            <person name="Otillar R.P."/>
            <person name="Pangilinan J.L."/>
            <person name="Peng Y."/>
            <person name="Rokas A."/>
            <person name="Rosa C.A."/>
            <person name="Scheuner C."/>
            <person name="Sibirny A.A."/>
            <person name="Slot J.C."/>
            <person name="Stielow J.B."/>
            <person name="Sun H."/>
            <person name="Kurtzman C.P."/>
            <person name="Blackwell M."/>
            <person name="Grigoriev I.V."/>
            <person name="Jeffries T.W."/>
        </authorList>
    </citation>
    <scope>NUCLEOTIDE SEQUENCE [LARGE SCALE GENOMIC DNA]</scope>
    <source>
        <strain evidence="3">ATCC 18201 / CBS 1600 / BCRC 20928 / JCM 3617 / NBRC 0987 / NRRL Y-1542</strain>
    </source>
</reference>
<protein>
    <submittedName>
        <fullName evidence="2">Uncharacterized protein</fullName>
    </submittedName>
</protein>
<evidence type="ECO:0000313" key="3">
    <source>
        <dbReference type="Proteomes" id="UP000094389"/>
    </source>
</evidence>
<dbReference type="EMBL" id="KV453929">
    <property type="protein sequence ID" value="ODV74044.1"/>
    <property type="molecule type" value="Genomic_DNA"/>
</dbReference>
<dbReference type="RefSeq" id="XP_020071083.1">
    <property type="nucleotide sequence ID" value="XM_020214898.1"/>
</dbReference>
<evidence type="ECO:0000256" key="1">
    <source>
        <dbReference type="SAM" id="MobiDB-lite"/>
    </source>
</evidence>
<dbReference type="GeneID" id="30989294"/>
<feature type="compositionally biased region" description="Low complexity" evidence="1">
    <location>
        <begin position="1"/>
        <end position="10"/>
    </location>
</feature>
<sequence>MDRIMSASIAEPEEEASKSRGVTTYAESEEKEPVRAEELQQSTRFKERLRKH</sequence>
<gene>
    <name evidence="2" type="ORF">CYBJADRAFT_167423</name>
</gene>
<evidence type="ECO:0000313" key="2">
    <source>
        <dbReference type="EMBL" id="ODV74044.1"/>
    </source>
</evidence>
<proteinExistence type="predicted"/>
<organism evidence="2 3">
    <name type="scientific">Cyberlindnera jadinii (strain ATCC 18201 / CBS 1600 / BCRC 20928 / JCM 3617 / NBRC 0987 / NRRL Y-1542)</name>
    <name type="common">Torula yeast</name>
    <name type="synonym">Candida utilis</name>
    <dbReference type="NCBI Taxonomy" id="983966"/>
    <lineage>
        <taxon>Eukaryota</taxon>
        <taxon>Fungi</taxon>
        <taxon>Dikarya</taxon>
        <taxon>Ascomycota</taxon>
        <taxon>Saccharomycotina</taxon>
        <taxon>Saccharomycetes</taxon>
        <taxon>Phaffomycetales</taxon>
        <taxon>Phaffomycetaceae</taxon>
        <taxon>Cyberlindnera</taxon>
    </lineage>
</organism>